<dbReference type="InterPro" id="IPR050525">
    <property type="entry name" value="ECM_Assembly_Org"/>
</dbReference>
<dbReference type="EMBL" id="HACG01033250">
    <property type="protein sequence ID" value="CEK80115.1"/>
    <property type="molecule type" value="Transcribed_RNA"/>
</dbReference>
<dbReference type="PROSITE" id="PS50234">
    <property type="entry name" value="VWFA"/>
    <property type="match status" value="2"/>
</dbReference>
<gene>
    <name evidence="3" type="primary">ORF119214</name>
</gene>
<dbReference type="PANTHER" id="PTHR24020">
    <property type="entry name" value="COLLAGEN ALPHA"/>
    <property type="match status" value="1"/>
</dbReference>
<accession>A0A0B7AJL4</accession>
<dbReference type="SUPFAM" id="SSF53300">
    <property type="entry name" value="vWA-like"/>
    <property type="match status" value="2"/>
</dbReference>
<dbReference type="PRINTS" id="PR00453">
    <property type="entry name" value="VWFADOMAIN"/>
</dbReference>
<feature type="domain" description="VWFA" evidence="2">
    <location>
        <begin position="238"/>
        <end position="407"/>
    </location>
</feature>
<dbReference type="Pfam" id="PF00092">
    <property type="entry name" value="VWA"/>
    <property type="match status" value="2"/>
</dbReference>
<dbReference type="CDD" id="cd01450">
    <property type="entry name" value="vWFA_subfamily_ECM"/>
    <property type="match status" value="1"/>
</dbReference>
<evidence type="ECO:0000313" key="3">
    <source>
        <dbReference type="EMBL" id="CEK80115.1"/>
    </source>
</evidence>
<keyword evidence="1" id="KW-0732">Signal</keyword>
<dbReference type="PANTHER" id="PTHR24020:SF84">
    <property type="entry name" value="VWFA DOMAIN-CONTAINING PROTEIN"/>
    <property type="match status" value="1"/>
</dbReference>
<protein>
    <recommendedName>
        <fullName evidence="2">VWFA domain-containing protein</fullName>
    </recommendedName>
</protein>
<dbReference type="InterPro" id="IPR002035">
    <property type="entry name" value="VWF_A"/>
</dbReference>
<reference evidence="3" key="1">
    <citation type="submission" date="2014-12" db="EMBL/GenBank/DDBJ databases">
        <title>Insight into the proteome of Arion vulgaris.</title>
        <authorList>
            <person name="Aradska J."/>
            <person name="Bulat T."/>
            <person name="Smidak R."/>
            <person name="Sarate P."/>
            <person name="Gangsoo J."/>
            <person name="Sialana F."/>
            <person name="Bilban M."/>
            <person name="Lubec G."/>
        </authorList>
    </citation>
    <scope>NUCLEOTIDE SEQUENCE</scope>
    <source>
        <tissue evidence="3">Skin</tissue>
    </source>
</reference>
<feature type="chain" id="PRO_5002112951" description="VWFA domain-containing protein" evidence="1">
    <location>
        <begin position="25"/>
        <end position="415"/>
    </location>
</feature>
<evidence type="ECO:0000256" key="1">
    <source>
        <dbReference type="SAM" id="SignalP"/>
    </source>
</evidence>
<dbReference type="InterPro" id="IPR036465">
    <property type="entry name" value="vWFA_dom_sf"/>
</dbReference>
<evidence type="ECO:0000259" key="2">
    <source>
        <dbReference type="PROSITE" id="PS50234"/>
    </source>
</evidence>
<dbReference type="Gene3D" id="3.40.50.410">
    <property type="entry name" value="von Willebrand factor, type A domain"/>
    <property type="match status" value="2"/>
</dbReference>
<name>A0A0B7AJL4_9EUPU</name>
<organism evidence="3">
    <name type="scientific">Arion vulgaris</name>
    <dbReference type="NCBI Taxonomy" id="1028688"/>
    <lineage>
        <taxon>Eukaryota</taxon>
        <taxon>Metazoa</taxon>
        <taxon>Spiralia</taxon>
        <taxon>Lophotrochozoa</taxon>
        <taxon>Mollusca</taxon>
        <taxon>Gastropoda</taxon>
        <taxon>Heterobranchia</taxon>
        <taxon>Euthyneura</taxon>
        <taxon>Panpulmonata</taxon>
        <taxon>Eupulmonata</taxon>
        <taxon>Stylommatophora</taxon>
        <taxon>Helicina</taxon>
        <taxon>Arionoidea</taxon>
        <taxon>Arionidae</taxon>
        <taxon>Arion</taxon>
    </lineage>
</organism>
<dbReference type="SMART" id="SM00327">
    <property type="entry name" value="VWA"/>
    <property type="match status" value="2"/>
</dbReference>
<dbReference type="AlphaFoldDB" id="A0A0B7AJL4"/>
<proteinExistence type="predicted"/>
<feature type="signal peptide" evidence="1">
    <location>
        <begin position="1"/>
        <end position="24"/>
    </location>
</feature>
<feature type="domain" description="VWFA" evidence="2">
    <location>
        <begin position="42"/>
        <end position="214"/>
    </location>
</feature>
<sequence>MYLMFGITALLLSVYWNSLAGVYGKSVPEKQHYTEWTNKEADIYFLIDSSTSIWIVEFDILLKFVVDLVSDMDIGPTRVGVGVYSTDHKLHISINNNFTKEKLQSEIKKAPYLKGNTFISRALKGMMVHGFSSKAVRAGVPRIAVLLTDGMSRHKQLAADNATLAKREGIFIFTVGIGNGVDKDELREIASDPKTTFYYHASDFDNLKDIRSQLSEKMSQVELLQSDEGTCGDKVEVDTVFVFDESALGEVDTQKVKDFIKSSVNSFSMNSGNVRIGVVSATCHEGDKTLGQFVTREDFVAELDRKDGPDISGLVKRARSNFFLPENGARFGAKRRIILILQPAIRKPIETLRQASKAKHSGIEVFVIQLGTEHDKNFVNRLASNTDKTFFPNTANDLRSPDIKQKFVSSFCREI</sequence>